<dbReference type="AlphaFoldDB" id="A0A1H9ILX3"/>
<dbReference type="InterPro" id="IPR029787">
    <property type="entry name" value="Nucleotide_cyclase"/>
</dbReference>
<evidence type="ECO:0000313" key="4">
    <source>
        <dbReference type="EMBL" id="SEQ75600.1"/>
    </source>
</evidence>
<feature type="domain" description="EAL" evidence="2">
    <location>
        <begin position="505"/>
        <end position="758"/>
    </location>
</feature>
<organism evidence="4 5">
    <name type="scientific">Amphritea atlantica</name>
    <dbReference type="NCBI Taxonomy" id="355243"/>
    <lineage>
        <taxon>Bacteria</taxon>
        <taxon>Pseudomonadati</taxon>
        <taxon>Pseudomonadota</taxon>
        <taxon>Gammaproteobacteria</taxon>
        <taxon>Oceanospirillales</taxon>
        <taxon>Oceanospirillaceae</taxon>
        <taxon>Amphritea</taxon>
    </lineage>
</organism>
<proteinExistence type="predicted"/>
<dbReference type="PROSITE" id="PS50887">
    <property type="entry name" value="GGDEF"/>
    <property type="match status" value="1"/>
</dbReference>
<dbReference type="RefSeq" id="WP_091358979.1">
    <property type="nucleotide sequence ID" value="NZ_AP025284.1"/>
</dbReference>
<dbReference type="CDD" id="cd12914">
    <property type="entry name" value="PDC1_DGC_like"/>
    <property type="match status" value="1"/>
</dbReference>
<dbReference type="EMBL" id="FOGB01000007">
    <property type="protein sequence ID" value="SEQ75600.1"/>
    <property type="molecule type" value="Genomic_DNA"/>
</dbReference>
<dbReference type="Gene3D" id="3.30.450.20">
    <property type="entry name" value="PAS domain"/>
    <property type="match status" value="1"/>
</dbReference>
<dbReference type="PANTHER" id="PTHR33121">
    <property type="entry name" value="CYCLIC DI-GMP PHOSPHODIESTERASE PDEF"/>
    <property type="match status" value="1"/>
</dbReference>
<dbReference type="InterPro" id="IPR000160">
    <property type="entry name" value="GGDEF_dom"/>
</dbReference>
<dbReference type="Gene3D" id="3.20.20.450">
    <property type="entry name" value="EAL domain"/>
    <property type="match status" value="1"/>
</dbReference>
<dbReference type="NCBIfam" id="TIGR00254">
    <property type="entry name" value="GGDEF"/>
    <property type="match status" value="1"/>
</dbReference>
<dbReference type="GO" id="GO:0071111">
    <property type="term" value="F:cyclic-guanylate-specific phosphodiesterase activity"/>
    <property type="evidence" value="ECO:0007669"/>
    <property type="project" value="InterPro"/>
</dbReference>
<feature type="transmembrane region" description="Helical" evidence="1">
    <location>
        <begin position="304"/>
        <end position="324"/>
    </location>
</feature>
<dbReference type="PROSITE" id="PS50883">
    <property type="entry name" value="EAL"/>
    <property type="match status" value="1"/>
</dbReference>
<dbReference type="CDD" id="cd01948">
    <property type="entry name" value="EAL"/>
    <property type="match status" value="1"/>
</dbReference>
<name>A0A1H9ILX3_9GAMM</name>
<accession>A0A1H9ILX3</accession>
<dbReference type="CDD" id="cd01949">
    <property type="entry name" value="GGDEF"/>
    <property type="match status" value="1"/>
</dbReference>
<keyword evidence="1" id="KW-0472">Membrane</keyword>
<keyword evidence="1" id="KW-0812">Transmembrane</keyword>
<evidence type="ECO:0000313" key="5">
    <source>
        <dbReference type="Proteomes" id="UP000198749"/>
    </source>
</evidence>
<dbReference type="SMART" id="SM00267">
    <property type="entry name" value="GGDEF"/>
    <property type="match status" value="1"/>
</dbReference>
<dbReference type="SUPFAM" id="SSF141868">
    <property type="entry name" value="EAL domain-like"/>
    <property type="match status" value="1"/>
</dbReference>
<dbReference type="InterPro" id="IPR001633">
    <property type="entry name" value="EAL_dom"/>
</dbReference>
<sequence>MWLFKKNIWSIFYILTIFFLICLIAVSYIGWNNIYNRYERSQENTLKLIASSTHSLYQTHEVMLDILGQRFIEDTRYKNNISSMRMLDAALLESPAITSIAIVNPQGKMLFATHGLDVSRFPNLIEQEESRESFLAVMQSQNMMFGRTYFFKPFNDWIVPIRKAIRDSEGNVKLVITAALRLQDSFGFIVRNADKNDRYNTLIIRDNDQYIQYASNGTADNYEVYRSSFSAERLQSIEKSLSQHYAHSKDELKRTGHIVSFPYTGDESVEYLASLKYDDTYKLWFLSTTKMDIVSTAFANLVKIYLSIFVAVEVMLYALVRVIFNADKKRNEDLLYQATHDQLTGMPNRSYLQTNIYNWIHDVTQPFSLLYIDLDRFKSINDSFGHQCGDQLLLDLARRLQSVQPKDSIIIRHGGDEFVVLTPSVDTDEVMALSRKVIETICKPYRVNNLKLHIGASIGIAQYPIHGESFDILLRSADIAMYESKKIKNSIHLFEDKMEEGYLQNVKIEQALRSAISDDELFMVYQPQVTPEGDFYGVEALLRWQSATLGFVPPDRFISVAETSGQMPAIGNFITQQTLKDVKEVQSTLNRSFHTSINISVRQLMEVGFAERFIQSIQTNNLDNASITLEITESLFIEDIDHIVPLLQEFKDHGLEISMDDFGTGYSSLSVLRRLPIDELKIDKSFIDVMFVDESSQKMVQNIIMIGKNLEMDIVAEGVETQEQVNILKAFGCDRIQGYHFAKPMRKEALVQYIEEHDIVS</sequence>
<gene>
    <name evidence="4" type="ORF">SAMN03080615_02642</name>
</gene>
<keyword evidence="1" id="KW-1133">Transmembrane helix</keyword>
<dbReference type="PANTHER" id="PTHR33121:SF70">
    <property type="entry name" value="SIGNALING PROTEIN YKOW"/>
    <property type="match status" value="1"/>
</dbReference>
<reference evidence="5" key="1">
    <citation type="submission" date="2016-10" db="EMBL/GenBank/DDBJ databases">
        <authorList>
            <person name="Varghese N."/>
            <person name="Submissions S."/>
        </authorList>
    </citation>
    <scope>NUCLEOTIDE SEQUENCE [LARGE SCALE GENOMIC DNA]</scope>
    <source>
        <strain evidence="5">DSM 18887</strain>
    </source>
</reference>
<protein>
    <submittedName>
        <fullName evidence="4">Diguanylate cyclase (GGDEF) domain-containing protein</fullName>
    </submittedName>
</protein>
<dbReference type="STRING" id="355243.SAMN03080615_02642"/>
<dbReference type="Proteomes" id="UP000198749">
    <property type="component" value="Unassembled WGS sequence"/>
</dbReference>
<feature type="transmembrane region" description="Helical" evidence="1">
    <location>
        <begin position="12"/>
        <end position="31"/>
    </location>
</feature>
<evidence type="ECO:0000259" key="2">
    <source>
        <dbReference type="PROSITE" id="PS50883"/>
    </source>
</evidence>
<dbReference type="InterPro" id="IPR043128">
    <property type="entry name" value="Rev_trsase/Diguanyl_cyclase"/>
</dbReference>
<dbReference type="Pfam" id="PF00563">
    <property type="entry name" value="EAL"/>
    <property type="match status" value="1"/>
</dbReference>
<dbReference type="SUPFAM" id="SSF55073">
    <property type="entry name" value="Nucleotide cyclase"/>
    <property type="match status" value="1"/>
</dbReference>
<evidence type="ECO:0000259" key="3">
    <source>
        <dbReference type="PROSITE" id="PS50887"/>
    </source>
</evidence>
<dbReference type="InterPro" id="IPR035919">
    <property type="entry name" value="EAL_sf"/>
</dbReference>
<dbReference type="Gene3D" id="3.30.70.270">
    <property type="match status" value="1"/>
</dbReference>
<dbReference type="SMART" id="SM00052">
    <property type="entry name" value="EAL"/>
    <property type="match status" value="1"/>
</dbReference>
<feature type="domain" description="GGDEF" evidence="3">
    <location>
        <begin position="365"/>
        <end position="496"/>
    </location>
</feature>
<dbReference type="OrthoDB" id="9804951at2"/>
<dbReference type="InterPro" id="IPR050706">
    <property type="entry name" value="Cyclic-di-GMP_PDE-like"/>
</dbReference>
<keyword evidence="5" id="KW-1185">Reference proteome</keyword>
<dbReference type="Pfam" id="PF00990">
    <property type="entry name" value="GGDEF"/>
    <property type="match status" value="1"/>
</dbReference>
<evidence type="ECO:0000256" key="1">
    <source>
        <dbReference type="SAM" id="Phobius"/>
    </source>
</evidence>